<name>A0A809S591_9BACT</name>
<dbReference type="GO" id="GO:0005840">
    <property type="term" value="C:ribosome"/>
    <property type="evidence" value="ECO:0007669"/>
    <property type="project" value="UniProtKB-KW"/>
</dbReference>
<dbReference type="InterPro" id="IPR013025">
    <property type="entry name" value="Ribosomal_uL23-like"/>
</dbReference>
<dbReference type="GO" id="GO:0003735">
    <property type="term" value="F:structural constituent of ribosome"/>
    <property type="evidence" value="ECO:0007669"/>
    <property type="project" value="InterPro"/>
</dbReference>
<dbReference type="GO" id="GO:0019843">
    <property type="term" value="F:rRNA binding"/>
    <property type="evidence" value="ECO:0007669"/>
    <property type="project" value="UniProtKB-UniRule"/>
</dbReference>
<accession>A0A809S591</accession>
<comment type="function">
    <text evidence="4">One of the early assembly proteins it binds 23S rRNA. One of the proteins that surrounds the polypeptide exit tunnel on the outside of the ribosome. Forms the main docking site for trigger factor binding to the ribosome.</text>
</comment>
<dbReference type="GO" id="GO:0006412">
    <property type="term" value="P:translation"/>
    <property type="evidence" value="ECO:0007669"/>
    <property type="project" value="UniProtKB-UniRule"/>
</dbReference>
<dbReference type="GO" id="GO:1990904">
    <property type="term" value="C:ribonucleoprotein complex"/>
    <property type="evidence" value="ECO:0007669"/>
    <property type="project" value="UniProtKB-KW"/>
</dbReference>
<keyword evidence="4" id="KW-0699">rRNA-binding</keyword>
<comment type="subunit">
    <text evidence="4">Part of the 50S ribosomal subunit. Contacts protein L29, and trigger factor when it is bound to the ribosome.</text>
</comment>
<evidence type="ECO:0000256" key="4">
    <source>
        <dbReference type="HAMAP-Rule" id="MF_01369"/>
    </source>
</evidence>
<evidence type="ECO:0000256" key="1">
    <source>
        <dbReference type="ARBA" id="ARBA00006700"/>
    </source>
</evidence>
<dbReference type="Proteomes" id="UP000662873">
    <property type="component" value="Chromosome"/>
</dbReference>
<evidence type="ECO:0000256" key="3">
    <source>
        <dbReference type="ARBA" id="ARBA00023274"/>
    </source>
</evidence>
<keyword evidence="3 4" id="KW-0687">Ribonucleoprotein</keyword>
<reference evidence="5" key="1">
    <citation type="journal article" name="DNA Res.">
        <title>The physiological potential of anammox bacteria as revealed by their core genome structure.</title>
        <authorList>
            <person name="Okubo T."/>
            <person name="Toyoda A."/>
            <person name="Fukuhara K."/>
            <person name="Uchiyama I."/>
            <person name="Harigaya Y."/>
            <person name="Kuroiwa M."/>
            <person name="Suzuki T."/>
            <person name="Murakami Y."/>
            <person name="Suwa Y."/>
            <person name="Takami H."/>
        </authorList>
    </citation>
    <scope>NUCLEOTIDE SEQUENCE</scope>
    <source>
        <strain evidence="5">317325-2</strain>
    </source>
</reference>
<proteinExistence type="inferred from homology"/>
<dbReference type="InterPro" id="IPR012678">
    <property type="entry name" value="Ribosomal_uL23/eL15/eS24_sf"/>
</dbReference>
<sequence>MKDPHTIILKPHITERSVALSYGDHRIKDERQIVRKYTFIVAPDANKLEIKSAIEAIYNAGKKKADWIVVEKVNTSTVKGKKRRVRTRATAWPSQGYEPSERKAIVTLARGQLLEDYGV</sequence>
<evidence type="ECO:0000313" key="6">
    <source>
        <dbReference type="Proteomes" id="UP000662873"/>
    </source>
</evidence>
<dbReference type="HAMAP" id="MF_01369_B">
    <property type="entry name" value="Ribosomal_uL23_B"/>
    <property type="match status" value="1"/>
</dbReference>
<gene>
    <name evidence="4" type="primary">rplW</name>
    <name evidence="5" type="ORF">NPRO_16010</name>
</gene>
<dbReference type="AlphaFoldDB" id="A0A809S591"/>
<dbReference type="Pfam" id="PF00276">
    <property type="entry name" value="Ribosomal_L23"/>
    <property type="match status" value="1"/>
</dbReference>
<keyword evidence="2 4" id="KW-0689">Ribosomal protein</keyword>
<comment type="similarity">
    <text evidence="1 4">Belongs to the universal ribosomal protein uL23 family.</text>
</comment>
<organism evidence="5 6">
    <name type="scientific">Candidatus Nitrosymbiomonas proteolyticus</name>
    <dbReference type="NCBI Taxonomy" id="2608984"/>
    <lineage>
        <taxon>Bacteria</taxon>
        <taxon>Bacillati</taxon>
        <taxon>Armatimonadota</taxon>
        <taxon>Armatimonadota incertae sedis</taxon>
        <taxon>Candidatus Nitrosymbiomonas</taxon>
    </lineage>
</organism>
<protein>
    <recommendedName>
        <fullName evidence="4">Large ribosomal subunit protein uL23</fullName>
    </recommendedName>
</protein>
<evidence type="ECO:0000313" key="5">
    <source>
        <dbReference type="EMBL" id="BBO24006.1"/>
    </source>
</evidence>
<dbReference type="EMBL" id="AP021858">
    <property type="protein sequence ID" value="BBO24006.1"/>
    <property type="molecule type" value="Genomic_DNA"/>
</dbReference>
<dbReference type="Gene3D" id="3.30.70.330">
    <property type="match status" value="1"/>
</dbReference>
<dbReference type="KEGG" id="npy:NPRO_16010"/>
<dbReference type="InterPro" id="IPR012677">
    <property type="entry name" value="Nucleotide-bd_a/b_plait_sf"/>
</dbReference>
<evidence type="ECO:0000256" key="2">
    <source>
        <dbReference type="ARBA" id="ARBA00022980"/>
    </source>
</evidence>
<dbReference type="SUPFAM" id="SSF54189">
    <property type="entry name" value="Ribosomal proteins S24e, L23 and L15e"/>
    <property type="match status" value="1"/>
</dbReference>
<keyword evidence="4" id="KW-0694">RNA-binding</keyword>